<reference evidence="1" key="1">
    <citation type="submission" date="2021-03" db="EMBL/GenBank/DDBJ databases">
        <authorList>
            <consortium name="DOE Joint Genome Institute"/>
            <person name="Ahrendt S."/>
            <person name="Looney B.P."/>
            <person name="Miyauchi S."/>
            <person name="Morin E."/>
            <person name="Drula E."/>
            <person name="Courty P.E."/>
            <person name="Chicoki N."/>
            <person name="Fauchery L."/>
            <person name="Kohler A."/>
            <person name="Kuo A."/>
            <person name="Labutti K."/>
            <person name="Pangilinan J."/>
            <person name="Lipzen A."/>
            <person name="Riley R."/>
            <person name="Andreopoulos W."/>
            <person name="He G."/>
            <person name="Johnson J."/>
            <person name="Barry K.W."/>
            <person name="Grigoriev I.V."/>
            <person name="Nagy L."/>
            <person name="Hibbett D."/>
            <person name="Henrissat B."/>
            <person name="Matheny P.B."/>
            <person name="Labbe J."/>
            <person name="Martin F."/>
        </authorList>
    </citation>
    <scope>NUCLEOTIDE SEQUENCE</scope>
    <source>
        <strain evidence="1">HHB10654</strain>
    </source>
</reference>
<dbReference type="EMBL" id="MU277248">
    <property type="protein sequence ID" value="KAI0057368.1"/>
    <property type="molecule type" value="Genomic_DNA"/>
</dbReference>
<proteinExistence type="predicted"/>
<organism evidence="1 2">
    <name type="scientific">Artomyces pyxidatus</name>
    <dbReference type="NCBI Taxonomy" id="48021"/>
    <lineage>
        <taxon>Eukaryota</taxon>
        <taxon>Fungi</taxon>
        <taxon>Dikarya</taxon>
        <taxon>Basidiomycota</taxon>
        <taxon>Agaricomycotina</taxon>
        <taxon>Agaricomycetes</taxon>
        <taxon>Russulales</taxon>
        <taxon>Auriscalpiaceae</taxon>
        <taxon>Artomyces</taxon>
    </lineage>
</organism>
<dbReference type="Proteomes" id="UP000814140">
    <property type="component" value="Unassembled WGS sequence"/>
</dbReference>
<name>A0ACB8SNB8_9AGAM</name>
<sequence>MQVNFNCDSPPSPSLHRTRPRPSATMAISAQTAIDAVLFVVAAFLAWKLWNRPGMSLPPGPKGYPLIGNLLEFPTESPWLRFAEWGKQWGGIMSVTVLGQKFVILNDPQIAIDLLEKRGLTYADRPELPMATLCGWDRAMSSARFGPRIREYRKLIGRVIGTKGAMVKFYPAEDFQATMFLKRVLDHPDMLDAATRKTAGAMILDITYGYKIVEEGSDPLVDLADTALAQFSIATTTGAFLVDLLPWLKYVPSWMPGANFKRIAAKYKKTCDEIGEIPLAWVKEQMANGAARPSYASDLLKDKDISDERMYNIKWSAMSFYGAGADTTVSVVYAYFLAATLYPEVQAKAHAEIDRVVGKDRFPTFEDRDKLPYVEAVCKELLRWLPIVPLAVPHRSLRHDVYEGYAIPEGTLVIANVWKFLHDPDEYINPSEFNPDRFMGPNPAQDPKTYCFGFGRRVCPGTHLADVSVWINVAKAIAAFQVSPSIGPDGKPILPTPEIAGGVICRPKPFKCDVVPRTPQIPKMVADYLAVVDAN</sequence>
<keyword evidence="2" id="KW-1185">Reference proteome</keyword>
<reference evidence="1" key="2">
    <citation type="journal article" date="2022" name="New Phytol.">
        <title>Evolutionary transition to the ectomycorrhizal habit in the genomes of a hyperdiverse lineage of mushroom-forming fungi.</title>
        <authorList>
            <person name="Looney B."/>
            <person name="Miyauchi S."/>
            <person name="Morin E."/>
            <person name="Drula E."/>
            <person name="Courty P.E."/>
            <person name="Kohler A."/>
            <person name="Kuo A."/>
            <person name="LaButti K."/>
            <person name="Pangilinan J."/>
            <person name="Lipzen A."/>
            <person name="Riley R."/>
            <person name="Andreopoulos W."/>
            <person name="He G."/>
            <person name="Johnson J."/>
            <person name="Nolan M."/>
            <person name="Tritt A."/>
            <person name="Barry K.W."/>
            <person name="Grigoriev I.V."/>
            <person name="Nagy L.G."/>
            <person name="Hibbett D."/>
            <person name="Henrissat B."/>
            <person name="Matheny P.B."/>
            <person name="Labbe J."/>
            <person name="Martin F.M."/>
        </authorList>
    </citation>
    <scope>NUCLEOTIDE SEQUENCE</scope>
    <source>
        <strain evidence="1">HHB10654</strain>
    </source>
</reference>
<accession>A0ACB8SNB8</accession>
<gene>
    <name evidence="1" type="ORF">BV25DRAFT_1909536</name>
</gene>
<evidence type="ECO:0000313" key="2">
    <source>
        <dbReference type="Proteomes" id="UP000814140"/>
    </source>
</evidence>
<evidence type="ECO:0000313" key="1">
    <source>
        <dbReference type="EMBL" id="KAI0057368.1"/>
    </source>
</evidence>
<protein>
    <submittedName>
        <fullName evidence="1">Cytochrome P450</fullName>
    </submittedName>
</protein>
<comment type="caution">
    <text evidence="1">The sequence shown here is derived from an EMBL/GenBank/DDBJ whole genome shotgun (WGS) entry which is preliminary data.</text>
</comment>